<keyword evidence="1" id="KW-0812">Transmembrane</keyword>
<dbReference type="InterPro" id="IPR023296">
    <property type="entry name" value="Glyco_hydro_beta-prop_sf"/>
</dbReference>
<evidence type="ECO:0000256" key="1">
    <source>
        <dbReference type="SAM" id="Phobius"/>
    </source>
</evidence>
<reference evidence="2 3" key="1">
    <citation type="journal article" date="2009" name="Nat. Genet.">
        <title>The genome of the cucumber, Cucumis sativus L.</title>
        <authorList>
            <person name="Huang S."/>
            <person name="Li R."/>
            <person name="Zhang Z."/>
            <person name="Li L."/>
            <person name="Gu X."/>
            <person name="Fan W."/>
            <person name="Lucas W.J."/>
            <person name="Wang X."/>
            <person name="Xie B."/>
            <person name="Ni P."/>
            <person name="Ren Y."/>
            <person name="Zhu H."/>
            <person name="Li J."/>
            <person name="Lin K."/>
            <person name="Jin W."/>
            <person name="Fei Z."/>
            <person name="Li G."/>
            <person name="Staub J."/>
            <person name="Kilian A."/>
            <person name="van der Vossen E.A."/>
            <person name="Wu Y."/>
            <person name="Guo J."/>
            <person name="He J."/>
            <person name="Jia Z."/>
            <person name="Ren Y."/>
            <person name="Tian G."/>
            <person name="Lu Y."/>
            <person name="Ruan J."/>
            <person name="Qian W."/>
            <person name="Wang M."/>
            <person name="Huang Q."/>
            <person name="Li B."/>
            <person name="Xuan Z."/>
            <person name="Cao J."/>
            <person name="Asan"/>
            <person name="Wu Z."/>
            <person name="Zhang J."/>
            <person name="Cai Q."/>
            <person name="Bai Y."/>
            <person name="Zhao B."/>
            <person name="Han Y."/>
            <person name="Li Y."/>
            <person name="Li X."/>
            <person name="Wang S."/>
            <person name="Shi Q."/>
            <person name="Liu S."/>
            <person name="Cho W.K."/>
            <person name="Kim J.Y."/>
            <person name="Xu Y."/>
            <person name="Heller-Uszynska K."/>
            <person name="Miao H."/>
            <person name="Cheng Z."/>
            <person name="Zhang S."/>
            <person name="Wu J."/>
            <person name="Yang Y."/>
            <person name="Kang H."/>
            <person name="Li M."/>
            <person name="Liang H."/>
            <person name="Ren X."/>
            <person name="Shi Z."/>
            <person name="Wen M."/>
            <person name="Jian M."/>
            <person name="Yang H."/>
            <person name="Zhang G."/>
            <person name="Yang Z."/>
            <person name="Chen R."/>
            <person name="Liu S."/>
            <person name="Li J."/>
            <person name="Ma L."/>
            <person name="Liu H."/>
            <person name="Zhou Y."/>
            <person name="Zhao J."/>
            <person name="Fang X."/>
            <person name="Li G."/>
            <person name="Fang L."/>
            <person name="Li Y."/>
            <person name="Liu D."/>
            <person name="Zheng H."/>
            <person name="Zhang Y."/>
            <person name="Qin N."/>
            <person name="Li Z."/>
            <person name="Yang G."/>
            <person name="Yang S."/>
            <person name="Bolund L."/>
            <person name="Kristiansen K."/>
            <person name="Zheng H."/>
            <person name="Li S."/>
            <person name="Zhang X."/>
            <person name="Yang H."/>
            <person name="Wang J."/>
            <person name="Sun R."/>
            <person name="Zhang B."/>
            <person name="Jiang S."/>
            <person name="Wang J."/>
            <person name="Du Y."/>
            <person name="Li S."/>
        </authorList>
    </citation>
    <scope>NUCLEOTIDE SEQUENCE [LARGE SCALE GENOMIC DNA]</scope>
    <source>
        <strain evidence="3">cv. 9930</strain>
    </source>
</reference>
<feature type="transmembrane region" description="Helical" evidence="1">
    <location>
        <begin position="7"/>
        <end position="27"/>
    </location>
</feature>
<reference evidence="2 3" key="2">
    <citation type="journal article" date="2009" name="PLoS ONE">
        <title>An integrated genetic and cytogenetic map of the cucumber genome.</title>
        <authorList>
            <person name="Ren Y."/>
            <person name="Zhang Z."/>
            <person name="Liu J."/>
            <person name="Staub J.E."/>
            <person name="Han Y."/>
            <person name="Cheng Z."/>
            <person name="Li X."/>
            <person name="Lu J."/>
            <person name="Miao H."/>
            <person name="Kang H."/>
            <person name="Xie B."/>
            <person name="Gu X."/>
            <person name="Wang X."/>
            <person name="Du Y."/>
            <person name="Jin W."/>
            <person name="Huang S."/>
        </authorList>
    </citation>
    <scope>NUCLEOTIDE SEQUENCE [LARGE SCALE GENOMIC DNA]</scope>
    <source>
        <strain evidence="3">cv. 9930</strain>
    </source>
</reference>
<protein>
    <submittedName>
        <fullName evidence="2">Uncharacterized protein</fullName>
    </submittedName>
</protein>
<sequence length="90" mass="11021">MASYSSSLCFLNNIFLLIFLLFGHEFLQLQALHHVYRASHRTSHFVLHQHQQQPYRTSYHFQPPKNWINGTLCQFLFFFFFWVFFFLIEV</sequence>
<reference evidence="2 3" key="3">
    <citation type="journal article" date="2010" name="BMC Genomics">
        <title>Transcriptome sequencing and comparative analysis of cucumber flowers with different sex types.</title>
        <authorList>
            <person name="Guo S."/>
            <person name="Zheng Y."/>
            <person name="Joung J.G."/>
            <person name="Liu S."/>
            <person name="Zhang Z."/>
            <person name="Crasta O.R."/>
            <person name="Sobral B.W."/>
            <person name="Xu Y."/>
            <person name="Huang S."/>
            <person name="Fei Z."/>
        </authorList>
    </citation>
    <scope>NUCLEOTIDE SEQUENCE [LARGE SCALE GENOMIC DNA]</scope>
    <source>
        <strain evidence="3">cv. 9930</strain>
    </source>
</reference>
<gene>
    <name evidence="2" type="ORF">Csa_7G450790</name>
</gene>
<accession>A0A0A0KAZ1</accession>
<evidence type="ECO:0000313" key="2">
    <source>
        <dbReference type="EMBL" id="KGN45522.1"/>
    </source>
</evidence>
<dbReference type="Gramene" id="KGN45522">
    <property type="protein sequence ID" value="KGN45522"/>
    <property type="gene ID" value="Csa_7G450790"/>
</dbReference>
<keyword evidence="1" id="KW-0472">Membrane</keyword>
<dbReference type="OMA" id="WINGTLC"/>
<proteinExistence type="predicted"/>
<reference evidence="2 3" key="4">
    <citation type="journal article" date="2011" name="BMC Genomics">
        <title>RNA-Seq improves annotation of protein-coding genes in the cucumber genome.</title>
        <authorList>
            <person name="Li Z."/>
            <person name="Zhang Z."/>
            <person name="Yan P."/>
            <person name="Huang S."/>
            <person name="Fei Z."/>
            <person name="Lin K."/>
        </authorList>
    </citation>
    <scope>NUCLEOTIDE SEQUENCE [LARGE SCALE GENOMIC DNA]</scope>
    <source>
        <strain evidence="3">cv. 9930</strain>
    </source>
</reference>
<organism evidence="2 3">
    <name type="scientific">Cucumis sativus</name>
    <name type="common">Cucumber</name>
    <dbReference type="NCBI Taxonomy" id="3659"/>
    <lineage>
        <taxon>Eukaryota</taxon>
        <taxon>Viridiplantae</taxon>
        <taxon>Streptophyta</taxon>
        <taxon>Embryophyta</taxon>
        <taxon>Tracheophyta</taxon>
        <taxon>Spermatophyta</taxon>
        <taxon>Magnoliopsida</taxon>
        <taxon>eudicotyledons</taxon>
        <taxon>Gunneridae</taxon>
        <taxon>Pentapetalae</taxon>
        <taxon>rosids</taxon>
        <taxon>fabids</taxon>
        <taxon>Cucurbitales</taxon>
        <taxon>Cucurbitaceae</taxon>
        <taxon>Benincaseae</taxon>
        <taxon>Cucumis</taxon>
    </lineage>
</organism>
<dbReference type="Gene3D" id="2.115.10.20">
    <property type="entry name" value="Glycosyl hydrolase domain, family 43"/>
    <property type="match status" value="1"/>
</dbReference>
<keyword evidence="1" id="KW-1133">Transmembrane helix</keyword>
<dbReference type="Proteomes" id="UP000029981">
    <property type="component" value="Chromosome 7"/>
</dbReference>
<dbReference type="EMBL" id="CM002928">
    <property type="protein sequence ID" value="KGN45522.1"/>
    <property type="molecule type" value="Genomic_DNA"/>
</dbReference>
<name>A0A0A0KAZ1_CUCSA</name>
<dbReference type="AlphaFoldDB" id="A0A0A0KAZ1"/>
<keyword evidence="3" id="KW-1185">Reference proteome</keyword>
<dbReference type="STRING" id="3659.A0A0A0KAZ1"/>
<evidence type="ECO:0000313" key="3">
    <source>
        <dbReference type="Proteomes" id="UP000029981"/>
    </source>
</evidence>
<feature type="transmembrane region" description="Helical" evidence="1">
    <location>
        <begin position="67"/>
        <end position="88"/>
    </location>
</feature>